<dbReference type="AlphaFoldDB" id="A0AAD3TD13"/>
<evidence type="ECO:0000313" key="2">
    <source>
        <dbReference type="EMBL" id="GMH27097.1"/>
    </source>
</evidence>
<sequence>MKQLGRRHSHMSACEALDSLGPEAPFDGAAPAHGAVPVIPARASPSLNSGAISCGEFPSFVNPSWAAVVTSSDGLESSVEVWISYHSKPALRANGRKTIAGKVKQEVAPKELDPDEAPIGAVAPPSLDVQIPTDISVLPRPAADIPSYLFDASGHDYTIVEGSRESVVDNRMVSLRPEGMAEKCCVDPLQKEQPADIDPNLRDVASYEVACSAAISAAVARDDFHAEVEDQGQHLPGGGVLALDGDGLVTGLQTFDSSNHSELLNARCVVEEVHNLDRKEKQDSWIQAKSRRKRKAAPKISKAS</sequence>
<protein>
    <submittedName>
        <fullName evidence="2">Uncharacterized protein</fullName>
    </submittedName>
</protein>
<keyword evidence="3" id="KW-1185">Reference proteome</keyword>
<feature type="region of interest" description="Disordered" evidence="1">
    <location>
        <begin position="276"/>
        <end position="304"/>
    </location>
</feature>
<reference evidence="2" key="1">
    <citation type="submission" date="2023-05" db="EMBL/GenBank/DDBJ databases">
        <title>Nepenthes gracilis genome sequencing.</title>
        <authorList>
            <person name="Fukushima K."/>
        </authorList>
    </citation>
    <scope>NUCLEOTIDE SEQUENCE</scope>
    <source>
        <strain evidence="2">SING2019-196</strain>
    </source>
</reference>
<evidence type="ECO:0000256" key="1">
    <source>
        <dbReference type="SAM" id="MobiDB-lite"/>
    </source>
</evidence>
<name>A0AAD3TD13_NEPGR</name>
<gene>
    <name evidence="2" type="ORF">Nepgr_028940</name>
</gene>
<comment type="caution">
    <text evidence="2">The sequence shown here is derived from an EMBL/GenBank/DDBJ whole genome shotgun (WGS) entry which is preliminary data.</text>
</comment>
<dbReference type="EMBL" id="BSYO01000032">
    <property type="protein sequence ID" value="GMH27097.1"/>
    <property type="molecule type" value="Genomic_DNA"/>
</dbReference>
<evidence type="ECO:0000313" key="3">
    <source>
        <dbReference type="Proteomes" id="UP001279734"/>
    </source>
</evidence>
<dbReference type="Proteomes" id="UP001279734">
    <property type="component" value="Unassembled WGS sequence"/>
</dbReference>
<accession>A0AAD3TD13</accession>
<organism evidence="2 3">
    <name type="scientific">Nepenthes gracilis</name>
    <name type="common">Slender pitcher plant</name>
    <dbReference type="NCBI Taxonomy" id="150966"/>
    <lineage>
        <taxon>Eukaryota</taxon>
        <taxon>Viridiplantae</taxon>
        <taxon>Streptophyta</taxon>
        <taxon>Embryophyta</taxon>
        <taxon>Tracheophyta</taxon>
        <taxon>Spermatophyta</taxon>
        <taxon>Magnoliopsida</taxon>
        <taxon>eudicotyledons</taxon>
        <taxon>Gunneridae</taxon>
        <taxon>Pentapetalae</taxon>
        <taxon>Caryophyllales</taxon>
        <taxon>Nepenthaceae</taxon>
        <taxon>Nepenthes</taxon>
    </lineage>
</organism>
<proteinExistence type="predicted"/>